<dbReference type="RefSeq" id="XP_060362149.1">
    <property type="nucleotide sequence ID" value="XM_060508810.1"/>
</dbReference>
<keyword evidence="2" id="KW-1133">Transmembrane helix</keyword>
<reference evidence="3" key="1">
    <citation type="submission" date="2021-12" db="EMBL/GenBank/DDBJ databases">
        <title>Comparative genomics, transcriptomics and evolutionary studies reveal genomic signatures of adaptation to plant cell wall in hemibiotrophic fungi.</title>
        <authorList>
            <consortium name="DOE Joint Genome Institute"/>
            <person name="Baroncelli R."/>
            <person name="Diaz J.F."/>
            <person name="Benocci T."/>
            <person name="Peng M."/>
            <person name="Battaglia E."/>
            <person name="Haridas S."/>
            <person name="Andreopoulos W."/>
            <person name="Labutti K."/>
            <person name="Pangilinan J."/>
            <person name="Floch G.L."/>
            <person name="Makela M.R."/>
            <person name="Henrissat B."/>
            <person name="Grigoriev I.V."/>
            <person name="Crouch J.A."/>
            <person name="De Vries R.P."/>
            <person name="Sukno S.A."/>
            <person name="Thon M.R."/>
        </authorList>
    </citation>
    <scope>NUCLEOTIDE SEQUENCE</scope>
    <source>
        <strain evidence="3">CBS 112980</strain>
    </source>
</reference>
<name>A0AAD8UIY1_GLOAC</name>
<feature type="compositionally biased region" description="Basic and acidic residues" evidence="1">
    <location>
        <begin position="69"/>
        <end position="80"/>
    </location>
</feature>
<keyword evidence="2" id="KW-0472">Membrane</keyword>
<keyword evidence="4" id="KW-1185">Reference proteome</keyword>
<evidence type="ECO:0000313" key="4">
    <source>
        <dbReference type="Proteomes" id="UP001244207"/>
    </source>
</evidence>
<dbReference type="GeneID" id="85392709"/>
<keyword evidence="2" id="KW-0812">Transmembrane</keyword>
<dbReference type="EMBL" id="JAHMHS010000085">
    <property type="protein sequence ID" value="KAK1721353.1"/>
    <property type="molecule type" value="Genomic_DNA"/>
</dbReference>
<accession>A0AAD8UIY1</accession>
<feature type="region of interest" description="Disordered" evidence="1">
    <location>
        <begin position="61"/>
        <end position="80"/>
    </location>
</feature>
<evidence type="ECO:0000256" key="2">
    <source>
        <dbReference type="SAM" id="Phobius"/>
    </source>
</evidence>
<sequence>MTQAANPELFASSEWLATLSSLMLLWLTPLFTLGFTDQVLKKQCWFILEWVLTLTVHPSVRSSYDTETEPEKGDGQEGSH</sequence>
<proteinExistence type="predicted"/>
<evidence type="ECO:0000313" key="3">
    <source>
        <dbReference type="EMBL" id="KAK1721353.1"/>
    </source>
</evidence>
<feature type="transmembrane region" description="Helical" evidence="2">
    <location>
        <begin position="15"/>
        <end position="35"/>
    </location>
</feature>
<comment type="caution">
    <text evidence="3">The sequence shown here is derived from an EMBL/GenBank/DDBJ whole genome shotgun (WGS) entry which is preliminary data.</text>
</comment>
<gene>
    <name evidence="3" type="ORF">BDZ83DRAFT_630218</name>
</gene>
<dbReference type="Proteomes" id="UP001244207">
    <property type="component" value="Unassembled WGS sequence"/>
</dbReference>
<protein>
    <submittedName>
        <fullName evidence="3">Uncharacterized protein</fullName>
    </submittedName>
</protein>
<evidence type="ECO:0000256" key="1">
    <source>
        <dbReference type="SAM" id="MobiDB-lite"/>
    </source>
</evidence>
<dbReference type="AlphaFoldDB" id="A0AAD8UIY1"/>
<organism evidence="3 4">
    <name type="scientific">Glomerella acutata</name>
    <name type="common">Colletotrichum acutatum</name>
    <dbReference type="NCBI Taxonomy" id="27357"/>
    <lineage>
        <taxon>Eukaryota</taxon>
        <taxon>Fungi</taxon>
        <taxon>Dikarya</taxon>
        <taxon>Ascomycota</taxon>
        <taxon>Pezizomycotina</taxon>
        <taxon>Sordariomycetes</taxon>
        <taxon>Hypocreomycetidae</taxon>
        <taxon>Glomerellales</taxon>
        <taxon>Glomerellaceae</taxon>
        <taxon>Colletotrichum</taxon>
        <taxon>Colletotrichum acutatum species complex</taxon>
    </lineage>
</organism>